<dbReference type="Gene3D" id="2.40.50.140">
    <property type="entry name" value="Nucleic acid-binding proteins"/>
    <property type="match status" value="1"/>
</dbReference>
<accession>A0A816IFC6</accession>
<sequence>MFIHLHDFENIKNGSCDERFLIGKNQRIQCCITGKSAEIFSQKVKQSNSGDICLIRFARAFNYQGEWKVTNAFDSSLVLINPDIKEAKAIVIHEKRQKWSQYPFRTIQEMKYCDKDQTGESKFTLLDSVAASIVKISAPKVMKGLLEKVEIQAMLPPEIVGIVGKSYGFGISFDENNNSSGLEKIEAMKVWGLKDILWKRTKSLHQNSTTSRKKQCTNVFKINESG</sequence>
<dbReference type="EMBL" id="HG994367">
    <property type="protein sequence ID" value="CAF1706305.1"/>
    <property type="molecule type" value="Genomic_DNA"/>
</dbReference>
<dbReference type="InterPro" id="IPR012340">
    <property type="entry name" value="NA-bd_OB-fold"/>
</dbReference>
<dbReference type="Proteomes" id="UP001295469">
    <property type="component" value="Chromosome C03"/>
</dbReference>
<name>A0A816IFC6_BRANA</name>
<evidence type="ECO:0000313" key="1">
    <source>
        <dbReference type="EMBL" id="CAF1706305.1"/>
    </source>
</evidence>
<organism evidence="1">
    <name type="scientific">Brassica napus</name>
    <name type="common">Rape</name>
    <dbReference type="NCBI Taxonomy" id="3708"/>
    <lineage>
        <taxon>Eukaryota</taxon>
        <taxon>Viridiplantae</taxon>
        <taxon>Streptophyta</taxon>
        <taxon>Embryophyta</taxon>
        <taxon>Tracheophyta</taxon>
        <taxon>Spermatophyta</taxon>
        <taxon>Magnoliopsida</taxon>
        <taxon>eudicotyledons</taxon>
        <taxon>Gunneridae</taxon>
        <taxon>Pentapetalae</taxon>
        <taxon>rosids</taxon>
        <taxon>malvids</taxon>
        <taxon>Brassicales</taxon>
        <taxon>Brassicaceae</taxon>
        <taxon>Brassiceae</taxon>
        <taxon>Brassica</taxon>
    </lineage>
</organism>
<dbReference type="AlphaFoldDB" id="A0A816IFC6"/>
<proteinExistence type="predicted"/>
<gene>
    <name evidence="1" type="ORF">DARMORV10_C03P56980.1</name>
</gene>
<reference evidence="1" key="1">
    <citation type="submission" date="2021-01" db="EMBL/GenBank/DDBJ databases">
        <authorList>
            <consortium name="Genoscope - CEA"/>
            <person name="William W."/>
        </authorList>
    </citation>
    <scope>NUCLEOTIDE SEQUENCE</scope>
</reference>
<protein>
    <submittedName>
        <fullName evidence="1">(rape) hypothetical protein</fullName>
    </submittedName>
</protein>